<dbReference type="PANTHER" id="PTHR46344">
    <property type="entry name" value="OS02G0202900 PROTEIN"/>
    <property type="match status" value="1"/>
</dbReference>
<organism evidence="3 4">
    <name type="scientific">Pristionchus pacificus</name>
    <name type="common">Parasitic nematode worm</name>
    <dbReference type="NCBI Taxonomy" id="54126"/>
    <lineage>
        <taxon>Eukaryota</taxon>
        <taxon>Metazoa</taxon>
        <taxon>Ecdysozoa</taxon>
        <taxon>Nematoda</taxon>
        <taxon>Chromadorea</taxon>
        <taxon>Rhabditida</taxon>
        <taxon>Rhabditina</taxon>
        <taxon>Diplogasteromorpha</taxon>
        <taxon>Diplogasteroidea</taxon>
        <taxon>Neodiplogasteridae</taxon>
        <taxon>Pristionchus</taxon>
    </lineage>
</organism>
<dbReference type="AlphaFoldDB" id="A0A2A6BWD0"/>
<name>A0A2A6BWD0_PRIPA</name>
<accession>A0A2A6BWD0</accession>
<dbReference type="InterPro" id="IPR015915">
    <property type="entry name" value="Kelch-typ_b-propeller"/>
</dbReference>
<dbReference type="Pfam" id="PF01344">
    <property type="entry name" value="Kelch_1"/>
    <property type="match status" value="1"/>
</dbReference>
<reference evidence="3" key="2">
    <citation type="submission" date="2022-06" db="UniProtKB">
        <authorList>
            <consortium name="EnsemblMetazoa"/>
        </authorList>
    </citation>
    <scope>IDENTIFICATION</scope>
    <source>
        <strain evidence="3">PS312</strain>
    </source>
</reference>
<dbReference type="Proteomes" id="UP000005239">
    <property type="component" value="Unassembled WGS sequence"/>
</dbReference>
<dbReference type="SUPFAM" id="SSF117281">
    <property type="entry name" value="Kelch motif"/>
    <property type="match status" value="1"/>
</dbReference>
<evidence type="ECO:0000256" key="2">
    <source>
        <dbReference type="ARBA" id="ARBA00022737"/>
    </source>
</evidence>
<dbReference type="Pfam" id="PF07646">
    <property type="entry name" value="Kelch_2"/>
    <property type="match status" value="1"/>
</dbReference>
<protein>
    <submittedName>
        <fullName evidence="3">Uncharacterized protein</fullName>
    </submittedName>
</protein>
<keyword evidence="2" id="KW-0677">Repeat</keyword>
<dbReference type="OrthoDB" id="5775046at2759"/>
<gene>
    <name evidence="3" type="primary">WBGene00278605</name>
</gene>
<dbReference type="InterPro" id="IPR011498">
    <property type="entry name" value="Kelch_2"/>
</dbReference>
<reference evidence="4" key="1">
    <citation type="journal article" date="2008" name="Nat. Genet.">
        <title>The Pristionchus pacificus genome provides a unique perspective on nematode lifestyle and parasitism.</title>
        <authorList>
            <person name="Dieterich C."/>
            <person name="Clifton S.W."/>
            <person name="Schuster L.N."/>
            <person name="Chinwalla A."/>
            <person name="Delehaunty K."/>
            <person name="Dinkelacker I."/>
            <person name="Fulton L."/>
            <person name="Fulton R."/>
            <person name="Godfrey J."/>
            <person name="Minx P."/>
            <person name="Mitreva M."/>
            <person name="Roeseler W."/>
            <person name="Tian H."/>
            <person name="Witte H."/>
            <person name="Yang S.P."/>
            <person name="Wilson R.K."/>
            <person name="Sommer R.J."/>
        </authorList>
    </citation>
    <scope>NUCLEOTIDE SEQUENCE [LARGE SCALE GENOMIC DNA]</scope>
    <source>
        <strain evidence="4">PS312</strain>
    </source>
</reference>
<proteinExistence type="predicted"/>
<dbReference type="EnsemblMetazoa" id="PPA40236.1">
    <property type="protein sequence ID" value="PPA40236.1"/>
    <property type="gene ID" value="WBGene00278605"/>
</dbReference>
<evidence type="ECO:0000313" key="4">
    <source>
        <dbReference type="Proteomes" id="UP000005239"/>
    </source>
</evidence>
<sequence>MFELIAFAVNGPAVLGWKNRKDSIRWIRLADMESARSHAASCVADGKLYMIGGSELANDGECYNPITNNGNEFSGFLRGFIKFSPNSRKWEKLKGMNYARGGPTLVASRDFLFVIGGQGPNRNNVAEIEQFDPEKNEWRVVSELKRFSKSRSDLTISFPIPASFPSPNM</sequence>
<keyword evidence="1" id="KW-0880">Kelch repeat</keyword>
<dbReference type="InterPro" id="IPR006652">
    <property type="entry name" value="Kelch_1"/>
</dbReference>
<keyword evidence="4" id="KW-1185">Reference proteome</keyword>
<dbReference type="Gene3D" id="2.120.10.80">
    <property type="entry name" value="Kelch-type beta propeller"/>
    <property type="match status" value="1"/>
</dbReference>
<accession>A0A8R1UTH7</accession>
<evidence type="ECO:0000313" key="3">
    <source>
        <dbReference type="EnsemblMetazoa" id="PPA40236.1"/>
    </source>
</evidence>
<dbReference type="PANTHER" id="PTHR46344:SF27">
    <property type="entry name" value="KELCH REPEAT SUPERFAMILY PROTEIN"/>
    <property type="match status" value="1"/>
</dbReference>
<evidence type="ECO:0000256" key="1">
    <source>
        <dbReference type="ARBA" id="ARBA00022441"/>
    </source>
</evidence>